<keyword evidence="4" id="KW-0862">Zinc</keyword>
<evidence type="ECO:0000259" key="6">
    <source>
        <dbReference type="PROSITE" id="PS50157"/>
    </source>
</evidence>
<gene>
    <name evidence="7" type="ORF">GTA08_BOTSDO09918</name>
</gene>
<evidence type="ECO:0000256" key="4">
    <source>
        <dbReference type="ARBA" id="ARBA00022833"/>
    </source>
</evidence>
<dbReference type="PROSITE" id="PS50157">
    <property type="entry name" value="ZINC_FINGER_C2H2_2"/>
    <property type="match status" value="1"/>
</dbReference>
<organism evidence="7 8">
    <name type="scientific">Botryosphaeria dothidea</name>
    <dbReference type="NCBI Taxonomy" id="55169"/>
    <lineage>
        <taxon>Eukaryota</taxon>
        <taxon>Fungi</taxon>
        <taxon>Dikarya</taxon>
        <taxon>Ascomycota</taxon>
        <taxon>Pezizomycotina</taxon>
        <taxon>Dothideomycetes</taxon>
        <taxon>Dothideomycetes incertae sedis</taxon>
        <taxon>Botryosphaeriales</taxon>
        <taxon>Botryosphaeriaceae</taxon>
        <taxon>Botryosphaeria</taxon>
    </lineage>
</organism>
<keyword evidence="1" id="KW-0479">Metal-binding</keyword>
<keyword evidence="8" id="KW-1185">Reference proteome</keyword>
<dbReference type="Proteomes" id="UP000572817">
    <property type="component" value="Unassembled WGS sequence"/>
</dbReference>
<accession>A0A8H4II02</accession>
<protein>
    <submittedName>
        <fullName evidence="7">Zinc finger C2H2-type protein</fullName>
    </submittedName>
</protein>
<dbReference type="OrthoDB" id="6105938at2759"/>
<name>A0A8H4II02_9PEZI</name>
<dbReference type="AlphaFoldDB" id="A0A8H4II02"/>
<feature type="domain" description="C2H2-type" evidence="6">
    <location>
        <begin position="161"/>
        <end position="188"/>
    </location>
</feature>
<evidence type="ECO:0000256" key="2">
    <source>
        <dbReference type="ARBA" id="ARBA00022737"/>
    </source>
</evidence>
<dbReference type="GO" id="GO:0008270">
    <property type="term" value="F:zinc ion binding"/>
    <property type="evidence" value="ECO:0007669"/>
    <property type="project" value="UniProtKB-KW"/>
</dbReference>
<evidence type="ECO:0000313" key="8">
    <source>
        <dbReference type="Proteomes" id="UP000572817"/>
    </source>
</evidence>
<keyword evidence="2" id="KW-0677">Repeat</keyword>
<sequence>MSGNSSLKFAPLWSPGSEHFLNLTSSSVTSPFFSNSNPEPATTRESVPTASEAVEPAVVIMDYCYDCRRSFYNIQAHYANSSRHIYCQRCDRDFVSIVARQMHWENHSAHNLCDVCGFDGEDEDELEYHFRKEGCYTYLCYGCNTWFRDRSAFRAHQDAFVACHKCDKHCLNRNNLDQHLKTHEVAKLECWGCYRKFVHLSHMILHLESGTCPSECSLPDINFTLMAKCKNLLDFIDSDYINDFRRGIDIQQVYGRAFPFQCMECSETFRQFSGLCQHLENSVTCNLNTSDVSFRSLLRSLETQFVRKFL</sequence>
<dbReference type="PROSITE" id="PS00028">
    <property type="entry name" value="ZINC_FINGER_C2H2_1"/>
    <property type="match status" value="2"/>
</dbReference>
<dbReference type="PANTHER" id="PTHR24379">
    <property type="entry name" value="KRAB AND ZINC FINGER DOMAIN-CONTAINING"/>
    <property type="match status" value="1"/>
</dbReference>
<reference evidence="7" key="1">
    <citation type="submission" date="2020-04" db="EMBL/GenBank/DDBJ databases">
        <title>Genome Assembly and Annotation of Botryosphaeria dothidea sdau 11-99, a Latent Pathogen of Apple Fruit Ring Rot in China.</title>
        <authorList>
            <person name="Yu C."/>
            <person name="Diao Y."/>
            <person name="Lu Q."/>
            <person name="Zhao J."/>
            <person name="Cui S."/>
            <person name="Peng C."/>
            <person name="He B."/>
            <person name="Liu H."/>
        </authorList>
    </citation>
    <scope>NUCLEOTIDE SEQUENCE [LARGE SCALE GENOMIC DNA]</scope>
    <source>
        <strain evidence="7">Sdau11-99</strain>
    </source>
</reference>
<dbReference type="EMBL" id="WWBZ02000073">
    <property type="protein sequence ID" value="KAF4301670.1"/>
    <property type="molecule type" value="Genomic_DNA"/>
</dbReference>
<dbReference type="InterPro" id="IPR013087">
    <property type="entry name" value="Znf_C2H2_type"/>
</dbReference>
<dbReference type="SMART" id="SM00355">
    <property type="entry name" value="ZnF_C2H2"/>
    <property type="match status" value="4"/>
</dbReference>
<evidence type="ECO:0000256" key="1">
    <source>
        <dbReference type="ARBA" id="ARBA00022723"/>
    </source>
</evidence>
<dbReference type="PANTHER" id="PTHR24379:SF121">
    <property type="entry name" value="C2H2-TYPE DOMAIN-CONTAINING PROTEIN"/>
    <property type="match status" value="1"/>
</dbReference>
<comment type="caution">
    <text evidence="7">The sequence shown here is derived from an EMBL/GenBank/DDBJ whole genome shotgun (WGS) entry which is preliminary data.</text>
</comment>
<proteinExistence type="predicted"/>
<keyword evidence="3 5" id="KW-0863">Zinc-finger</keyword>
<evidence type="ECO:0000256" key="3">
    <source>
        <dbReference type="ARBA" id="ARBA00022771"/>
    </source>
</evidence>
<evidence type="ECO:0000256" key="5">
    <source>
        <dbReference type="PROSITE-ProRule" id="PRU00042"/>
    </source>
</evidence>
<evidence type="ECO:0000313" key="7">
    <source>
        <dbReference type="EMBL" id="KAF4301670.1"/>
    </source>
</evidence>